<name>A0AAU9X2L1_9CNID</name>
<evidence type="ECO:0000256" key="1">
    <source>
        <dbReference type="SAM" id="SignalP"/>
    </source>
</evidence>
<dbReference type="EMBL" id="CALNXJ010000028">
    <property type="protein sequence ID" value="CAH3134416.1"/>
    <property type="molecule type" value="Genomic_DNA"/>
</dbReference>
<evidence type="ECO:0000313" key="3">
    <source>
        <dbReference type="Proteomes" id="UP001159428"/>
    </source>
</evidence>
<comment type="caution">
    <text evidence="2">The sequence shown here is derived from an EMBL/GenBank/DDBJ whole genome shotgun (WGS) entry which is preliminary data.</text>
</comment>
<dbReference type="Proteomes" id="UP001159428">
    <property type="component" value="Unassembled WGS sequence"/>
</dbReference>
<dbReference type="AlphaFoldDB" id="A0AAU9X2L1"/>
<gene>
    <name evidence="2" type="ORF">PMEA_00015458</name>
</gene>
<sequence>MTFPHRLQFVLFLICCMQDVLASNSTNSTNTTATPSSSVFTAPNVTFSIDTKYSSPDCASCSNGGTITMTMSCSIKMPSNNNKKCDRDELSATSCDYVTFKDKVYRCADLEKNFTSYEKEYFKPVKQCDDVCPASGSVLSAHLVFIFSSGLAVGLLSQTL</sequence>
<feature type="chain" id="PRO_5043852195" evidence="1">
    <location>
        <begin position="23"/>
        <end position="160"/>
    </location>
</feature>
<organism evidence="2 3">
    <name type="scientific">Pocillopora meandrina</name>
    <dbReference type="NCBI Taxonomy" id="46732"/>
    <lineage>
        <taxon>Eukaryota</taxon>
        <taxon>Metazoa</taxon>
        <taxon>Cnidaria</taxon>
        <taxon>Anthozoa</taxon>
        <taxon>Hexacorallia</taxon>
        <taxon>Scleractinia</taxon>
        <taxon>Astrocoeniina</taxon>
        <taxon>Pocilloporidae</taxon>
        <taxon>Pocillopora</taxon>
    </lineage>
</organism>
<evidence type="ECO:0000313" key="2">
    <source>
        <dbReference type="EMBL" id="CAH3134416.1"/>
    </source>
</evidence>
<accession>A0AAU9X2L1</accession>
<keyword evidence="1" id="KW-0732">Signal</keyword>
<proteinExistence type="predicted"/>
<keyword evidence="3" id="KW-1185">Reference proteome</keyword>
<feature type="signal peptide" evidence="1">
    <location>
        <begin position="1"/>
        <end position="22"/>
    </location>
</feature>
<protein>
    <submittedName>
        <fullName evidence="2">Uncharacterized protein</fullName>
    </submittedName>
</protein>
<reference evidence="2 3" key="1">
    <citation type="submission" date="2022-05" db="EMBL/GenBank/DDBJ databases">
        <authorList>
            <consortium name="Genoscope - CEA"/>
            <person name="William W."/>
        </authorList>
    </citation>
    <scope>NUCLEOTIDE SEQUENCE [LARGE SCALE GENOMIC DNA]</scope>
</reference>